<reference evidence="2 3" key="1">
    <citation type="submission" date="2014-04" db="EMBL/GenBank/DDBJ databases">
        <authorList>
            <person name="Sears C."/>
            <person name="Carroll K."/>
            <person name="Sack B.R."/>
            <person name="Qadri F."/>
            <person name="Myers L.L."/>
            <person name="Chung G.-T."/>
            <person name="Escheverria P."/>
            <person name="Fraser C.M."/>
            <person name="Sadzewicz L."/>
            <person name="Shefchek K.A."/>
            <person name="Tallon L."/>
            <person name="Das S.P."/>
            <person name="Daugherty S."/>
            <person name="Mongodin E.F."/>
        </authorList>
    </citation>
    <scope>NUCLEOTIDE SEQUENCE [LARGE SCALE GENOMIC DNA]</scope>
    <source>
        <strain evidence="2 3">3975 RP4</strain>
    </source>
</reference>
<name>A0A069SKW5_PHOVU</name>
<evidence type="ECO:0000313" key="3">
    <source>
        <dbReference type="Proteomes" id="UP000027661"/>
    </source>
</evidence>
<accession>A0A069SKW5</accession>
<sequence>MKIRNMIFAAWCACCAMSVAAQDCEISLTIAKAAQKEELPSQVQEILGNRLAAAVAGQGSVANSNFTPFFITAKTNTLYKETLSGPPVSTALTVQLTLYIGDAVGQKVFSTLTVDAKGVGTNINRAYINAFRAINGNNVKIQEFIREGKEKIISWYNSNYRQILVKAQKSASMHEYDAALYYVTSIPECCVGYEEASKLIDTYYTQYVNYNCQLIMQYARSEWAKSPDAEGASKAFDWLVFIEPGSSCEGEAKVLYNEIKQKVTSDWNFENREKYKDEVGLKKQRIEAARAIGVAFGNGQQPVTTNITWLH</sequence>
<gene>
    <name evidence="2" type="ORF">M099_1330</name>
</gene>
<dbReference type="Proteomes" id="UP000027661">
    <property type="component" value="Unassembled WGS sequence"/>
</dbReference>
<comment type="caution">
    <text evidence="2">The sequence shown here is derived from an EMBL/GenBank/DDBJ whole genome shotgun (WGS) entry which is preliminary data.</text>
</comment>
<dbReference type="PATRIC" id="fig|1339352.3.peg.1289"/>
<organism evidence="2 3">
    <name type="scientific">Phocaeicola vulgatus str. 3975 RP4</name>
    <dbReference type="NCBI Taxonomy" id="1339352"/>
    <lineage>
        <taxon>Bacteria</taxon>
        <taxon>Pseudomonadati</taxon>
        <taxon>Bacteroidota</taxon>
        <taxon>Bacteroidia</taxon>
        <taxon>Bacteroidales</taxon>
        <taxon>Bacteroidaceae</taxon>
        <taxon>Phocaeicola</taxon>
    </lineage>
</organism>
<proteinExistence type="predicted"/>
<evidence type="ECO:0000313" key="2">
    <source>
        <dbReference type="EMBL" id="KDS55127.1"/>
    </source>
</evidence>
<dbReference type="EMBL" id="JNHM01000014">
    <property type="protein sequence ID" value="KDS55127.1"/>
    <property type="molecule type" value="Genomic_DNA"/>
</dbReference>
<feature type="signal peptide" evidence="1">
    <location>
        <begin position="1"/>
        <end position="21"/>
    </location>
</feature>
<keyword evidence="1" id="KW-0732">Signal</keyword>
<dbReference type="RefSeq" id="WP_032952625.1">
    <property type="nucleotide sequence ID" value="NZ_JNHM01000014.1"/>
</dbReference>
<dbReference type="AlphaFoldDB" id="A0A069SKW5"/>
<feature type="chain" id="PRO_5001666717" evidence="1">
    <location>
        <begin position="22"/>
        <end position="311"/>
    </location>
</feature>
<protein>
    <submittedName>
        <fullName evidence="2">Uncharacterized protein</fullName>
    </submittedName>
</protein>
<evidence type="ECO:0000256" key="1">
    <source>
        <dbReference type="SAM" id="SignalP"/>
    </source>
</evidence>